<dbReference type="Gene3D" id="3.40.33.10">
    <property type="entry name" value="CAP"/>
    <property type="match status" value="1"/>
</dbReference>
<dbReference type="AlphaFoldDB" id="Q2CDU4"/>
<feature type="domain" description="SCP" evidence="2">
    <location>
        <begin position="42"/>
        <end position="142"/>
    </location>
</feature>
<feature type="chain" id="PRO_5004207166" evidence="1">
    <location>
        <begin position="25"/>
        <end position="154"/>
    </location>
</feature>
<dbReference type="HOGENOM" id="CLU_048111_3_3_5"/>
<dbReference type="EMBL" id="AAOT01000021">
    <property type="protein sequence ID" value="EAR50884.1"/>
    <property type="molecule type" value="Genomic_DNA"/>
</dbReference>
<reference evidence="3 4" key="1">
    <citation type="journal article" date="2010" name="J. Bacteriol.">
        <title>Genome sequences of Oceanicola granulosus HTCC2516(T) and Oceanicola batsensis HTCC2597(TDelta).</title>
        <authorList>
            <person name="Thrash J.C."/>
            <person name="Cho J.C."/>
            <person name="Vergin K.L."/>
            <person name="Giovannoni S.J."/>
        </authorList>
    </citation>
    <scope>NUCLEOTIDE SEQUENCE [LARGE SCALE GENOMIC DNA]</scope>
    <source>
        <strain evidence="4">ATCC BAA-861 / DSM 15982 / KCTC 12143 / HTCC2516</strain>
    </source>
</reference>
<evidence type="ECO:0000313" key="4">
    <source>
        <dbReference type="Proteomes" id="UP000003635"/>
    </source>
</evidence>
<organism evidence="3 4">
    <name type="scientific">Oceanicola granulosus (strain ATCC BAA-861 / DSM 15982 / KCTC 12143 / HTCC2516)</name>
    <dbReference type="NCBI Taxonomy" id="314256"/>
    <lineage>
        <taxon>Bacteria</taxon>
        <taxon>Pseudomonadati</taxon>
        <taxon>Pseudomonadota</taxon>
        <taxon>Alphaproteobacteria</taxon>
        <taxon>Rhodobacterales</taxon>
        <taxon>Roseobacteraceae</taxon>
        <taxon>Oceanicola</taxon>
    </lineage>
</organism>
<keyword evidence="4" id="KW-1185">Reference proteome</keyword>
<dbReference type="Pfam" id="PF00188">
    <property type="entry name" value="CAP"/>
    <property type="match status" value="1"/>
</dbReference>
<dbReference type="eggNOG" id="COG2340">
    <property type="taxonomic scope" value="Bacteria"/>
</dbReference>
<sequence>MTNLRSLLAAAIAAATLLAAPATAQSAAPTVTLSTQGGGHGLNALRRSAGLAPLAEDPRLTRAAAGHAAWMARNGTMSHSGANGSSFADRASAAGYCYRMLAENVAYGTQDPGTVLSWWMSSTGHRRNILNPGVSHYGLAAHADRWVLLVAAPC</sequence>
<dbReference type="Proteomes" id="UP000003635">
    <property type="component" value="Unassembled WGS sequence"/>
</dbReference>
<evidence type="ECO:0000313" key="3">
    <source>
        <dbReference type="EMBL" id="EAR50884.1"/>
    </source>
</evidence>
<dbReference type="STRING" id="314256.OG2516_00235"/>
<keyword evidence="1" id="KW-0732">Signal</keyword>
<dbReference type="InterPro" id="IPR014044">
    <property type="entry name" value="CAP_dom"/>
</dbReference>
<dbReference type="RefSeq" id="WP_007253582.1">
    <property type="nucleotide sequence ID" value="NZ_CH724107.1"/>
</dbReference>
<dbReference type="InterPro" id="IPR035940">
    <property type="entry name" value="CAP_sf"/>
</dbReference>
<protein>
    <submittedName>
        <fullName evidence="3">Putative membrane protein</fullName>
    </submittedName>
</protein>
<accession>Q2CDU4</accession>
<dbReference type="SUPFAM" id="SSF55797">
    <property type="entry name" value="PR-1-like"/>
    <property type="match status" value="1"/>
</dbReference>
<name>Q2CDU4_OCEGH</name>
<gene>
    <name evidence="3" type="ORF">OG2516_00235</name>
</gene>
<dbReference type="PANTHER" id="PTHR31157:SF1">
    <property type="entry name" value="SCP DOMAIN-CONTAINING PROTEIN"/>
    <property type="match status" value="1"/>
</dbReference>
<comment type="caution">
    <text evidence="3">The sequence shown here is derived from an EMBL/GenBank/DDBJ whole genome shotgun (WGS) entry which is preliminary data.</text>
</comment>
<feature type="signal peptide" evidence="1">
    <location>
        <begin position="1"/>
        <end position="24"/>
    </location>
</feature>
<proteinExistence type="predicted"/>
<dbReference type="PANTHER" id="PTHR31157">
    <property type="entry name" value="SCP DOMAIN-CONTAINING PROTEIN"/>
    <property type="match status" value="1"/>
</dbReference>
<evidence type="ECO:0000259" key="2">
    <source>
        <dbReference type="Pfam" id="PF00188"/>
    </source>
</evidence>
<evidence type="ECO:0000256" key="1">
    <source>
        <dbReference type="SAM" id="SignalP"/>
    </source>
</evidence>
<dbReference type="OrthoDB" id="9811255at2"/>
<dbReference type="CDD" id="cd05379">
    <property type="entry name" value="CAP_bacterial"/>
    <property type="match status" value="1"/>
</dbReference>